<accession>A0A8H7VIE0</accession>
<evidence type="ECO:0000313" key="15">
    <source>
        <dbReference type="Proteomes" id="UP000646827"/>
    </source>
</evidence>
<dbReference type="Pfam" id="PF01189">
    <property type="entry name" value="Methyltr_RsmB-F"/>
    <property type="match status" value="1"/>
</dbReference>
<dbReference type="PANTHER" id="PTHR22808:SF3">
    <property type="entry name" value="5-METHYLCYTOSINE RRNA METHYLTRANSFERASE NSUN4"/>
    <property type="match status" value="1"/>
</dbReference>
<dbReference type="GO" id="GO:0003723">
    <property type="term" value="F:RNA binding"/>
    <property type="evidence" value="ECO:0007669"/>
    <property type="project" value="UniProtKB-UniRule"/>
</dbReference>
<evidence type="ECO:0000256" key="3">
    <source>
        <dbReference type="ARBA" id="ARBA00022603"/>
    </source>
</evidence>
<evidence type="ECO:0000313" key="14">
    <source>
        <dbReference type="EMBL" id="KAG2220012.1"/>
    </source>
</evidence>
<keyword evidence="8" id="KW-0496">Mitochondrion</keyword>
<feature type="domain" description="SAM-dependent MTase RsmB/NOP-type" evidence="13">
    <location>
        <begin position="65"/>
        <end position="350"/>
    </location>
</feature>
<comment type="subcellular location">
    <subcellularLocation>
        <location evidence="1">Mitochondrion</location>
    </subcellularLocation>
</comment>
<dbReference type="GO" id="GO:0031167">
    <property type="term" value="P:rRNA methylation"/>
    <property type="evidence" value="ECO:0007669"/>
    <property type="project" value="TreeGrafter"/>
</dbReference>
<organism evidence="14 15">
    <name type="scientific">Circinella minor</name>
    <dbReference type="NCBI Taxonomy" id="1195481"/>
    <lineage>
        <taxon>Eukaryota</taxon>
        <taxon>Fungi</taxon>
        <taxon>Fungi incertae sedis</taxon>
        <taxon>Mucoromycota</taxon>
        <taxon>Mucoromycotina</taxon>
        <taxon>Mucoromycetes</taxon>
        <taxon>Mucorales</taxon>
        <taxon>Lichtheimiaceae</taxon>
        <taxon>Circinella</taxon>
    </lineage>
</organism>
<evidence type="ECO:0000256" key="9">
    <source>
        <dbReference type="ARBA" id="ARBA00042050"/>
    </source>
</evidence>
<feature type="binding site" evidence="11">
    <location>
        <begin position="166"/>
        <end position="172"/>
    </location>
    <ligand>
        <name>S-adenosyl-L-methionine</name>
        <dbReference type="ChEBI" id="CHEBI:59789"/>
    </ligand>
</feature>
<dbReference type="InterPro" id="IPR023267">
    <property type="entry name" value="RCMT"/>
</dbReference>
<dbReference type="Proteomes" id="UP000646827">
    <property type="component" value="Unassembled WGS sequence"/>
</dbReference>
<evidence type="ECO:0000256" key="2">
    <source>
        <dbReference type="ARBA" id="ARBA00022552"/>
    </source>
</evidence>
<feature type="binding site" evidence="11">
    <location>
        <position position="237"/>
    </location>
    <ligand>
        <name>S-adenosyl-L-methionine</name>
        <dbReference type="ChEBI" id="CHEBI:59789"/>
    </ligand>
</feature>
<dbReference type="GO" id="GO:0005762">
    <property type="term" value="C:mitochondrial large ribosomal subunit"/>
    <property type="evidence" value="ECO:0007669"/>
    <property type="project" value="TreeGrafter"/>
</dbReference>
<dbReference type="PRINTS" id="PR02008">
    <property type="entry name" value="RCMTFAMILY"/>
</dbReference>
<dbReference type="PROSITE" id="PS51686">
    <property type="entry name" value="SAM_MT_RSMB_NOP"/>
    <property type="match status" value="1"/>
</dbReference>
<feature type="compositionally biased region" description="Basic and acidic residues" evidence="12">
    <location>
        <begin position="1"/>
        <end position="21"/>
    </location>
</feature>
<evidence type="ECO:0000256" key="7">
    <source>
        <dbReference type="ARBA" id="ARBA00022946"/>
    </source>
</evidence>
<dbReference type="InterPro" id="IPR001678">
    <property type="entry name" value="MeTrfase_RsmB-F_NOP2_dom"/>
</dbReference>
<protein>
    <recommendedName>
        <fullName evidence="9">NOL1/NOP2/Sun domain family member 4</fullName>
    </recommendedName>
</protein>
<evidence type="ECO:0000256" key="5">
    <source>
        <dbReference type="ARBA" id="ARBA00022691"/>
    </source>
</evidence>
<feature type="binding site" evidence="11">
    <location>
        <position position="220"/>
    </location>
    <ligand>
        <name>S-adenosyl-L-methionine</name>
        <dbReference type="ChEBI" id="CHEBI:59789"/>
    </ligand>
</feature>
<dbReference type="Gene3D" id="3.40.50.150">
    <property type="entry name" value="Vaccinia Virus protein VP39"/>
    <property type="match status" value="1"/>
</dbReference>
<feature type="region of interest" description="Disordered" evidence="12">
    <location>
        <begin position="1"/>
        <end position="37"/>
    </location>
</feature>
<feature type="active site" description="Nucleophile" evidence="11">
    <location>
        <position position="290"/>
    </location>
</feature>
<evidence type="ECO:0000256" key="8">
    <source>
        <dbReference type="ARBA" id="ARBA00023128"/>
    </source>
</evidence>
<dbReference type="OrthoDB" id="427002at2759"/>
<dbReference type="EMBL" id="JAEPRB010000155">
    <property type="protein sequence ID" value="KAG2220012.1"/>
    <property type="molecule type" value="Genomic_DNA"/>
</dbReference>
<dbReference type="PANTHER" id="PTHR22808">
    <property type="entry name" value="NCL1 YEAST -RELATED NOL1/NOP2/FMU SUN DOMAIN-CONTAINING"/>
    <property type="match status" value="1"/>
</dbReference>
<keyword evidence="7" id="KW-0809">Transit peptide</keyword>
<dbReference type="GO" id="GO:0008173">
    <property type="term" value="F:RNA methyltransferase activity"/>
    <property type="evidence" value="ECO:0007669"/>
    <property type="project" value="InterPro"/>
</dbReference>
<keyword evidence="4 11" id="KW-0808">Transferase</keyword>
<dbReference type="InterPro" id="IPR049560">
    <property type="entry name" value="MeTrfase_RsmB-F_NOP2_cat"/>
</dbReference>
<comment type="caution">
    <text evidence="14">The sequence shown here is derived from an EMBL/GenBank/DDBJ whole genome shotgun (WGS) entry which is preliminary data.</text>
</comment>
<reference evidence="14 15" key="1">
    <citation type="submission" date="2020-12" db="EMBL/GenBank/DDBJ databases">
        <title>Metabolic potential, ecology and presence of endohyphal bacteria is reflected in genomic diversity of Mucoromycotina.</title>
        <authorList>
            <person name="Muszewska A."/>
            <person name="Okrasinska A."/>
            <person name="Steczkiewicz K."/>
            <person name="Drgas O."/>
            <person name="Orlowska M."/>
            <person name="Perlinska-Lenart U."/>
            <person name="Aleksandrzak-Piekarczyk T."/>
            <person name="Szatraj K."/>
            <person name="Zielenkiewicz U."/>
            <person name="Pilsyk S."/>
            <person name="Malc E."/>
            <person name="Mieczkowski P."/>
            <person name="Kruszewska J.S."/>
            <person name="Biernat P."/>
            <person name="Pawlowska J."/>
        </authorList>
    </citation>
    <scope>NUCLEOTIDE SEQUENCE [LARGE SCALE GENOMIC DNA]</scope>
    <source>
        <strain evidence="14 15">CBS 142.35</strain>
    </source>
</reference>
<keyword evidence="15" id="KW-1185">Reference proteome</keyword>
<keyword evidence="6 11" id="KW-0694">RNA-binding</keyword>
<keyword evidence="5 11" id="KW-0949">S-adenosyl-L-methionine</keyword>
<keyword evidence="3 11" id="KW-0489">Methyltransferase</keyword>
<evidence type="ECO:0000256" key="4">
    <source>
        <dbReference type="ARBA" id="ARBA00022679"/>
    </source>
</evidence>
<evidence type="ECO:0000259" key="13">
    <source>
        <dbReference type="PROSITE" id="PS51686"/>
    </source>
</evidence>
<evidence type="ECO:0000256" key="11">
    <source>
        <dbReference type="PROSITE-ProRule" id="PRU01023"/>
    </source>
</evidence>
<gene>
    <name evidence="14" type="ORF">INT45_010380</name>
</gene>
<evidence type="ECO:0000256" key="6">
    <source>
        <dbReference type="ARBA" id="ARBA00022884"/>
    </source>
</evidence>
<dbReference type="SUPFAM" id="SSF53335">
    <property type="entry name" value="S-adenosyl-L-methionine-dependent methyltransferases"/>
    <property type="match status" value="1"/>
</dbReference>
<feature type="binding site" evidence="11">
    <location>
        <position position="190"/>
    </location>
    <ligand>
        <name>S-adenosyl-L-methionine</name>
        <dbReference type="ChEBI" id="CHEBI:59789"/>
    </ligand>
</feature>
<name>A0A8H7VIE0_9FUNG</name>
<dbReference type="Gene3D" id="6.20.240.40">
    <property type="match status" value="1"/>
</dbReference>
<sequence length="367" mass="42030">MGEGGSDRRAERLARKIEASKSKKPAKSKAKEKAAVREQERRDAIFNAFSNFYEQEYGHERWQTLIEALKKPVRHCIMVNKYSNTDDFKERLPMLPELVPLSSFVSIPCFALANIEKEDGVQEERRFPPPQKDRFGITDYYILDAGSVLATEALDIQPDDRVLDLCAAPGGKSISIMQRLGEYGSLTVNELSPDRRRRLRQVFDGYLPPKDERITVMGKDGTKWYSEPEQYDKVLLDAPCSSERHLLHDDKEFEQWSPKRTVYNSERQLKLLKAAVHSVCVGGLVVYGTCSISSAENDKVVSKMIRKGKVPVEVVKKTWPIGERTKYGWIILPDRTEGWGPLYFSILRRTGVSKQDDNHKEEEDQED</sequence>
<keyword evidence="2" id="KW-0698">rRNA processing</keyword>
<dbReference type="AlphaFoldDB" id="A0A8H7VIE0"/>
<comment type="similarity">
    <text evidence="11">Belongs to the class I-like SAM-binding methyltransferase superfamily. RsmB/NOP family.</text>
</comment>
<evidence type="ECO:0000256" key="10">
    <source>
        <dbReference type="ARBA" id="ARBA00049302"/>
    </source>
</evidence>
<comment type="catalytic activity">
    <reaction evidence="10">
        <text>a cytidine in rRNA + S-adenosyl-L-methionine = a 5-methylcytidine in rRNA + S-adenosyl-L-homocysteine + H(+)</text>
        <dbReference type="Rhea" id="RHEA:61484"/>
        <dbReference type="Rhea" id="RHEA-COMP:15836"/>
        <dbReference type="Rhea" id="RHEA-COMP:15837"/>
        <dbReference type="ChEBI" id="CHEBI:15378"/>
        <dbReference type="ChEBI" id="CHEBI:57856"/>
        <dbReference type="ChEBI" id="CHEBI:59789"/>
        <dbReference type="ChEBI" id="CHEBI:74483"/>
        <dbReference type="ChEBI" id="CHEBI:82748"/>
    </reaction>
</comment>
<dbReference type="CDD" id="cd02440">
    <property type="entry name" value="AdoMet_MTases"/>
    <property type="match status" value="1"/>
</dbReference>
<evidence type="ECO:0000256" key="12">
    <source>
        <dbReference type="SAM" id="MobiDB-lite"/>
    </source>
</evidence>
<proteinExistence type="inferred from homology"/>
<evidence type="ECO:0000256" key="1">
    <source>
        <dbReference type="ARBA" id="ARBA00004173"/>
    </source>
</evidence>
<dbReference type="InterPro" id="IPR029063">
    <property type="entry name" value="SAM-dependent_MTases_sf"/>
</dbReference>